<organism evidence="1 2">
    <name type="scientific">Synechococcus phage S-SM2</name>
    <dbReference type="NCBI Taxonomy" id="444860"/>
    <lineage>
        <taxon>Viruses</taxon>
        <taxon>Duplodnaviria</taxon>
        <taxon>Heunggongvirae</taxon>
        <taxon>Uroviricota</taxon>
        <taxon>Caudoviricetes</taxon>
        <taxon>Pantevenvirales</taxon>
        <taxon>Kyanoviridae</taxon>
        <taxon>Nilusvirus</taxon>
        <taxon>Nilusvirus ssm2</taxon>
    </lineage>
</organism>
<dbReference type="Gene3D" id="3.40.50.1000">
    <property type="entry name" value="HAD superfamily/HAD-like"/>
    <property type="match status" value="1"/>
</dbReference>
<keyword evidence="2" id="KW-1185">Reference proteome</keyword>
<dbReference type="EMBL" id="GU071095">
    <property type="protein sequence ID" value="ADO97540.1"/>
    <property type="molecule type" value="Genomic_DNA"/>
</dbReference>
<dbReference type="SUPFAM" id="SSF56784">
    <property type="entry name" value="HAD-like"/>
    <property type="match status" value="1"/>
</dbReference>
<accession>E3SJ92</accession>
<dbReference type="KEGG" id="vg:10326830"/>
<name>E3SJ92_9CAUD</name>
<protein>
    <submittedName>
        <fullName evidence="1">Phosphoheptose isomerase</fullName>
    </submittedName>
</protein>
<dbReference type="InterPro" id="IPR036412">
    <property type="entry name" value="HAD-like_sf"/>
</dbReference>
<sequence length="103" mass="12281">MKVIYVDIDETICHRETSTDFGVTHDYTKAEPIQENIDKINKLYDEGNTIVYWTARGSRKQIDWTNLTTQQLSDWGCKYHELRTDKPFYDLFIEDKSLRIEEV</sequence>
<evidence type="ECO:0000313" key="2">
    <source>
        <dbReference type="Proteomes" id="UP000006524"/>
    </source>
</evidence>
<dbReference type="OrthoDB" id="19574at10239"/>
<dbReference type="GeneID" id="10326830"/>
<gene>
    <name evidence="1" type="ORF">SSM2_207</name>
</gene>
<dbReference type="InterPro" id="IPR023214">
    <property type="entry name" value="HAD_sf"/>
</dbReference>
<proteinExistence type="predicted"/>
<reference evidence="1 2" key="1">
    <citation type="journal article" date="2010" name="Environ. Microbiol.">
        <title>Genomic analysis of oceanic cyanobacterial myoviruses compared with T4-like myoviruses from diverse hosts and environments.</title>
        <authorList>
            <person name="Sullivan M.B."/>
            <person name="Huang K.H."/>
            <person name="Ignacio-Espinoza J.C."/>
            <person name="Berlin A.M."/>
            <person name="Kelly L."/>
            <person name="Weigele P.R."/>
            <person name="DeFrancesco A.S."/>
            <person name="Kern S.E."/>
            <person name="Thompson L.R."/>
            <person name="Young S."/>
            <person name="Yandava C."/>
            <person name="Fu R."/>
            <person name="Krastins B."/>
            <person name="Chase M."/>
            <person name="Sarracino D."/>
            <person name="Osburne M.S."/>
            <person name="Henn M.R."/>
            <person name="Chisholm S.W."/>
        </authorList>
    </citation>
    <scope>NUCLEOTIDE SEQUENCE [LARGE SCALE GENOMIC DNA]</scope>
    <source>
        <strain evidence="1">8017-1</strain>
    </source>
</reference>
<dbReference type="GO" id="GO:0016853">
    <property type="term" value="F:isomerase activity"/>
    <property type="evidence" value="ECO:0007669"/>
    <property type="project" value="UniProtKB-KW"/>
</dbReference>
<evidence type="ECO:0000313" key="1">
    <source>
        <dbReference type="EMBL" id="ADO97540.1"/>
    </source>
</evidence>
<dbReference type="RefSeq" id="YP_004322354.1">
    <property type="nucleotide sequence ID" value="NC_015279.1"/>
</dbReference>
<dbReference type="Proteomes" id="UP000006524">
    <property type="component" value="Segment"/>
</dbReference>
<keyword evidence="1" id="KW-0413">Isomerase</keyword>